<keyword evidence="1" id="KW-0812">Transmembrane</keyword>
<dbReference type="OrthoDB" id="336521at2157"/>
<evidence type="ECO:0000256" key="1">
    <source>
        <dbReference type="SAM" id="Phobius"/>
    </source>
</evidence>
<keyword evidence="3" id="KW-1185">Reference proteome</keyword>
<dbReference type="AlphaFoldDB" id="A0A1H6UEK1"/>
<dbReference type="Proteomes" id="UP000198888">
    <property type="component" value="Unassembled WGS sequence"/>
</dbReference>
<evidence type="ECO:0000313" key="2">
    <source>
        <dbReference type="EMBL" id="SEI90828.1"/>
    </source>
</evidence>
<feature type="transmembrane region" description="Helical" evidence="1">
    <location>
        <begin position="65"/>
        <end position="89"/>
    </location>
</feature>
<dbReference type="STRING" id="1073996.SAMN05444271_11165"/>
<feature type="transmembrane region" description="Helical" evidence="1">
    <location>
        <begin position="14"/>
        <end position="34"/>
    </location>
</feature>
<keyword evidence="1" id="KW-0472">Membrane</keyword>
<reference evidence="2 3" key="1">
    <citation type="submission" date="2016-10" db="EMBL/GenBank/DDBJ databases">
        <authorList>
            <person name="de Groot N.N."/>
        </authorList>
    </citation>
    <scope>NUCLEOTIDE SEQUENCE [LARGE SCALE GENOMIC DNA]</scope>
    <source>
        <strain evidence="2 3">DSM 22187</strain>
    </source>
</reference>
<organism evidence="2 3">
    <name type="scientific">Halohasta litchfieldiae</name>
    <dbReference type="NCBI Taxonomy" id="1073996"/>
    <lineage>
        <taxon>Archaea</taxon>
        <taxon>Methanobacteriati</taxon>
        <taxon>Methanobacteriota</taxon>
        <taxon>Stenosarchaea group</taxon>
        <taxon>Halobacteria</taxon>
        <taxon>Halobacteriales</taxon>
        <taxon>Haloferacaceae</taxon>
        <taxon>Halohasta</taxon>
    </lineage>
</organism>
<accession>A0A2H4PZ48</accession>
<proteinExistence type="predicted"/>
<sequence>MDTEGLFAVDPDDIPLLVATGMIAVGCILVILDIGASHPLVPTLVIGGTVAFVALTLFRIPERNLTVAAAAISMILGSTLVSIEFQFAFEFDGPVGAAFFLFGALGMSRYLDD</sequence>
<gene>
    <name evidence="2" type="ORF">SAMN05444271_11165</name>
</gene>
<feature type="transmembrane region" description="Helical" evidence="1">
    <location>
        <begin position="40"/>
        <end position="58"/>
    </location>
</feature>
<protein>
    <submittedName>
        <fullName evidence="2">Uncharacterized protein</fullName>
    </submittedName>
</protein>
<dbReference type="RefSeq" id="WP_089672569.1">
    <property type="nucleotide sequence ID" value="NZ_CP024845.1"/>
</dbReference>
<name>A0A1H6UEK1_9EURY</name>
<dbReference type="EMBL" id="FNYR01000011">
    <property type="protein sequence ID" value="SEI90828.1"/>
    <property type="molecule type" value="Genomic_DNA"/>
</dbReference>
<dbReference type="GeneID" id="35001398"/>
<evidence type="ECO:0000313" key="3">
    <source>
        <dbReference type="Proteomes" id="UP000198888"/>
    </source>
</evidence>
<accession>A0A1H6UEK1</accession>
<dbReference type="KEGG" id="hae:halTADL_0580"/>
<keyword evidence="1" id="KW-1133">Transmembrane helix</keyword>